<evidence type="ECO:0000259" key="5">
    <source>
        <dbReference type="Pfam" id="PF00149"/>
    </source>
</evidence>
<reference evidence="9 10" key="1">
    <citation type="submission" date="2025-05" db="UniProtKB">
        <authorList>
            <consortium name="RefSeq"/>
        </authorList>
    </citation>
    <scope>IDENTIFICATION</scope>
</reference>
<keyword evidence="2" id="KW-0325">Glycoprotein</keyword>
<dbReference type="InterPro" id="IPR008963">
    <property type="entry name" value="Purple_acid_Pase-like_N"/>
</dbReference>
<feature type="domain" description="Purple acid phosphatase N-terminal" evidence="7">
    <location>
        <begin position="69"/>
        <end position="160"/>
    </location>
</feature>
<dbReference type="RefSeq" id="XP_005106696.1">
    <property type="nucleotide sequence ID" value="XM_005106639.3"/>
</dbReference>
<keyword evidence="1" id="KW-0732">Signal</keyword>
<dbReference type="CDD" id="cd00839">
    <property type="entry name" value="MPP_PAPs"/>
    <property type="match status" value="1"/>
</dbReference>
<dbReference type="InterPro" id="IPR015914">
    <property type="entry name" value="PAPs_N"/>
</dbReference>
<comment type="catalytic activity">
    <reaction evidence="3">
        <text>a phosphate monoester + H2O = an alcohol + phosphate</text>
        <dbReference type="Rhea" id="RHEA:15017"/>
        <dbReference type="ChEBI" id="CHEBI:15377"/>
        <dbReference type="ChEBI" id="CHEBI:30879"/>
        <dbReference type="ChEBI" id="CHEBI:43474"/>
        <dbReference type="ChEBI" id="CHEBI:67140"/>
        <dbReference type="EC" id="3.1.3.2"/>
    </reaction>
</comment>
<keyword evidence="4" id="KW-1133">Transmembrane helix</keyword>
<dbReference type="Pfam" id="PF14008">
    <property type="entry name" value="Metallophos_C"/>
    <property type="match status" value="1"/>
</dbReference>
<dbReference type="Gene3D" id="3.60.21.10">
    <property type="match status" value="1"/>
</dbReference>
<dbReference type="Proteomes" id="UP000694888">
    <property type="component" value="Unplaced"/>
</dbReference>
<keyword evidence="4" id="KW-0812">Transmembrane</keyword>
<sequence>MMASSLLTSRRGVQTLLPSRPCLGLYFILICIDAVFASEELGSFDYPESMSTMPAPVAQNALTRDSFKPQHVHISFGDSIQEINIVWATQQVCKPKVQYGSHPWGLELTVVGKSIQFVEYNEQGLQNVHRVRLKDLLALTTYFYRVFCNDHQVGPFYFQTPQAGNEWSPDFLLFGDLGIHSQSIPSLVAAAMSGNYTAVFHAGDIAYDMKHWDGLVGDYFMKLIEPLASTIPYLTCPGNHEIDFDSFVHYRYRFSMPNTDWPIPQDKMWYSIDIGPVHLISYSSEVFFTNYGNFEKAQRDWLVKDLKAANANRLMTPWIVAIGHRPMYCSTHIGDDCAKVDSLVRQGFEEIFRNSKVDLVIQAHEHNYERLWPMYQGNVTQHSYANPDVPVQIITGAGGSREGADVFDESERPDWSAFRLDNSSLNSYGRLLVVNSTHVLWEQRSALDHTTLDSIWVRKDRNFSSPQNQMKEIDSQSDLASRDSVFASRLLTIGLSVAGLLAVVVFVLVVRVLVKRRRKRANARLWERNTVNFPHMKTLVLNYDSDDEFQ</sequence>
<dbReference type="InterPro" id="IPR004843">
    <property type="entry name" value="Calcineurin-like_PHP"/>
</dbReference>
<feature type="transmembrane region" description="Helical" evidence="4">
    <location>
        <begin position="490"/>
        <end position="514"/>
    </location>
</feature>
<dbReference type="PANTHER" id="PTHR45867">
    <property type="entry name" value="PURPLE ACID PHOSPHATASE"/>
    <property type="match status" value="1"/>
</dbReference>
<proteinExistence type="inferred from homology"/>
<dbReference type="SUPFAM" id="SSF49363">
    <property type="entry name" value="Purple acid phosphatase, N-terminal domain"/>
    <property type="match status" value="1"/>
</dbReference>
<keyword evidence="3" id="KW-0378">Hydrolase</keyword>
<dbReference type="EC" id="3.1.3.2" evidence="3"/>
<dbReference type="Pfam" id="PF16656">
    <property type="entry name" value="Pur_ac_phosph_N"/>
    <property type="match status" value="1"/>
</dbReference>
<protein>
    <recommendedName>
        <fullName evidence="3">Purple acid phosphatase</fullName>
        <ecNumber evidence="3">3.1.3.2</ecNumber>
    </recommendedName>
</protein>
<evidence type="ECO:0000313" key="8">
    <source>
        <dbReference type="Proteomes" id="UP000694888"/>
    </source>
</evidence>
<dbReference type="InterPro" id="IPR041792">
    <property type="entry name" value="MPP_PAP"/>
</dbReference>
<dbReference type="RefSeq" id="XP_012942580.1">
    <property type="nucleotide sequence ID" value="XM_013087126.2"/>
</dbReference>
<gene>
    <name evidence="9 10" type="primary">LOC101854523</name>
</gene>
<dbReference type="InterPro" id="IPR025733">
    <property type="entry name" value="PAPs_C"/>
</dbReference>
<dbReference type="GeneID" id="101854523"/>
<dbReference type="PANTHER" id="PTHR45867:SF10">
    <property type="entry name" value="PURPLE ACID PHOSPHATASE"/>
    <property type="match status" value="1"/>
</dbReference>
<comment type="similarity">
    <text evidence="3">Belongs to the metallophosphoesterase superfamily. Purple acid phosphatase family.</text>
</comment>
<name>A0ABM0K1R0_APLCA</name>
<evidence type="ECO:0000259" key="7">
    <source>
        <dbReference type="Pfam" id="PF16656"/>
    </source>
</evidence>
<dbReference type="Gene3D" id="2.60.40.380">
    <property type="entry name" value="Purple acid phosphatase-like, N-terminal"/>
    <property type="match status" value="1"/>
</dbReference>
<feature type="domain" description="Purple acid phosphatase C-terminal" evidence="6">
    <location>
        <begin position="390"/>
        <end position="454"/>
    </location>
</feature>
<evidence type="ECO:0000313" key="9">
    <source>
        <dbReference type="RefSeq" id="XP_005106696.1"/>
    </source>
</evidence>
<evidence type="ECO:0000256" key="1">
    <source>
        <dbReference type="ARBA" id="ARBA00022729"/>
    </source>
</evidence>
<evidence type="ECO:0000313" key="10">
    <source>
        <dbReference type="RefSeq" id="XP_012942580.1"/>
    </source>
</evidence>
<evidence type="ECO:0000256" key="3">
    <source>
        <dbReference type="RuleBase" id="RU361203"/>
    </source>
</evidence>
<evidence type="ECO:0000256" key="4">
    <source>
        <dbReference type="SAM" id="Phobius"/>
    </source>
</evidence>
<evidence type="ECO:0000256" key="2">
    <source>
        <dbReference type="ARBA" id="ARBA00023180"/>
    </source>
</evidence>
<accession>A0ABM0K1R0</accession>
<dbReference type="InterPro" id="IPR029052">
    <property type="entry name" value="Metallo-depent_PP-like"/>
</dbReference>
<dbReference type="Pfam" id="PF00149">
    <property type="entry name" value="Metallophos"/>
    <property type="match status" value="1"/>
</dbReference>
<keyword evidence="8" id="KW-1185">Reference proteome</keyword>
<dbReference type="SUPFAM" id="SSF56300">
    <property type="entry name" value="Metallo-dependent phosphatases"/>
    <property type="match status" value="1"/>
</dbReference>
<feature type="domain" description="Calcineurin-like phosphoesterase" evidence="5">
    <location>
        <begin position="171"/>
        <end position="368"/>
    </location>
</feature>
<keyword evidence="4" id="KW-0472">Membrane</keyword>
<evidence type="ECO:0000259" key="6">
    <source>
        <dbReference type="Pfam" id="PF14008"/>
    </source>
</evidence>
<organism evidence="8 9">
    <name type="scientific">Aplysia californica</name>
    <name type="common">California sea hare</name>
    <dbReference type="NCBI Taxonomy" id="6500"/>
    <lineage>
        <taxon>Eukaryota</taxon>
        <taxon>Metazoa</taxon>
        <taxon>Spiralia</taxon>
        <taxon>Lophotrochozoa</taxon>
        <taxon>Mollusca</taxon>
        <taxon>Gastropoda</taxon>
        <taxon>Heterobranchia</taxon>
        <taxon>Euthyneura</taxon>
        <taxon>Tectipleura</taxon>
        <taxon>Aplysiida</taxon>
        <taxon>Aplysioidea</taxon>
        <taxon>Aplysiidae</taxon>
        <taxon>Aplysia</taxon>
    </lineage>
</organism>